<dbReference type="AlphaFoldDB" id="A0AAW0DKB6"/>
<feature type="domain" description="Beta-lactamase-related" evidence="1">
    <location>
        <begin position="20"/>
        <end position="388"/>
    </location>
</feature>
<sequence length="410" mass="44959">MPQLSAQALDNLKQLATAATADATQDIPGATVVVVGKDGKELFTSATGVRGLGSNEPLTLDSVFWIASCTKMLTGIACMQLVERGKLSLDDASQVEHYCPFLKEVKVLQDDGTLVEKKRGITLRMLLSHTAGFGYTFFNEKLRDWSKPAGIDEFSGYLHDMQQPLAHQPGEAWEYGLGIDWAGQIVEKVTGLSLNDYMQQNIFQPLGLKNINMFPTESMKQNLVYMHSRGTDGKLVPEDHLQRRPLLVKSKEEIAATFNSGGAGCFAKPQEYCQILATLLNDGTSPTNGVKILEKATVDEMFRNQIPEFPNFGRQGIPAAKPHLTNTIPDLYPVPDGRPQGWGLTFMLTSNDATRTEGTGNWAGLANLFWWCDRKKGVAGMVCSQILPFADLKVLTLLGNVETAVYNGLV</sequence>
<dbReference type="SUPFAM" id="SSF56601">
    <property type="entry name" value="beta-lactamase/transpeptidase-like"/>
    <property type="match status" value="1"/>
</dbReference>
<dbReference type="Pfam" id="PF00144">
    <property type="entry name" value="Beta-lactamase"/>
    <property type="match status" value="1"/>
</dbReference>
<keyword evidence="3" id="KW-1185">Reference proteome</keyword>
<organism evidence="2 3">
    <name type="scientific">Paramarasmius palmivorus</name>
    <dbReference type="NCBI Taxonomy" id="297713"/>
    <lineage>
        <taxon>Eukaryota</taxon>
        <taxon>Fungi</taxon>
        <taxon>Dikarya</taxon>
        <taxon>Basidiomycota</taxon>
        <taxon>Agaricomycotina</taxon>
        <taxon>Agaricomycetes</taxon>
        <taxon>Agaricomycetidae</taxon>
        <taxon>Agaricales</taxon>
        <taxon>Marasmiineae</taxon>
        <taxon>Marasmiaceae</taxon>
        <taxon>Paramarasmius</taxon>
    </lineage>
</organism>
<accession>A0AAW0DKB6</accession>
<dbReference type="Proteomes" id="UP001383192">
    <property type="component" value="Unassembled WGS sequence"/>
</dbReference>
<evidence type="ECO:0000259" key="1">
    <source>
        <dbReference type="Pfam" id="PF00144"/>
    </source>
</evidence>
<proteinExistence type="predicted"/>
<evidence type="ECO:0000313" key="3">
    <source>
        <dbReference type="Proteomes" id="UP001383192"/>
    </source>
</evidence>
<reference evidence="2 3" key="1">
    <citation type="submission" date="2024-01" db="EMBL/GenBank/DDBJ databases">
        <title>A draft genome for a cacao thread blight-causing isolate of Paramarasmius palmivorus.</title>
        <authorList>
            <person name="Baruah I.K."/>
            <person name="Bukari Y."/>
            <person name="Amoako-Attah I."/>
            <person name="Meinhardt L.W."/>
            <person name="Bailey B.A."/>
            <person name="Cohen S.P."/>
        </authorList>
    </citation>
    <scope>NUCLEOTIDE SEQUENCE [LARGE SCALE GENOMIC DNA]</scope>
    <source>
        <strain evidence="2 3">GH-12</strain>
    </source>
</reference>
<name>A0AAW0DKB6_9AGAR</name>
<dbReference type="PANTHER" id="PTHR43283">
    <property type="entry name" value="BETA-LACTAMASE-RELATED"/>
    <property type="match status" value="1"/>
</dbReference>
<dbReference type="Gene3D" id="3.40.710.10">
    <property type="entry name" value="DD-peptidase/beta-lactamase superfamily"/>
    <property type="match status" value="1"/>
</dbReference>
<dbReference type="PANTHER" id="PTHR43283:SF3">
    <property type="entry name" value="BETA-LACTAMASE FAMILY PROTEIN (AFU_ORTHOLOGUE AFUA_5G07500)"/>
    <property type="match status" value="1"/>
</dbReference>
<dbReference type="InterPro" id="IPR050789">
    <property type="entry name" value="Diverse_Enzym_Activities"/>
</dbReference>
<protein>
    <recommendedName>
        <fullName evidence="1">Beta-lactamase-related domain-containing protein</fullName>
    </recommendedName>
</protein>
<dbReference type="InterPro" id="IPR012338">
    <property type="entry name" value="Beta-lactam/transpept-like"/>
</dbReference>
<comment type="caution">
    <text evidence="2">The sequence shown here is derived from an EMBL/GenBank/DDBJ whole genome shotgun (WGS) entry which is preliminary data.</text>
</comment>
<dbReference type="EMBL" id="JAYKXP010000014">
    <property type="protein sequence ID" value="KAK7051106.1"/>
    <property type="molecule type" value="Genomic_DNA"/>
</dbReference>
<gene>
    <name evidence="2" type="ORF">VNI00_005218</name>
</gene>
<evidence type="ECO:0000313" key="2">
    <source>
        <dbReference type="EMBL" id="KAK7051106.1"/>
    </source>
</evidence>
<dbReference type="InterPro" id="IPR001466">
    <property type="entry name" value="Beta-lactam-related"/>
</dbReference>